<proteinExistence type="predicted"/>
<accession>A0A498LFP6</accession>
<evidence type="ECO:0000256" key="1">
    <source>
        <dbReference type="SAM" id="MobiDB-lite"/>
    </source>
</evidence>
<feature type="region of interest" description="Disordered" evidence="1">
    <location>
        <begin position="73"/>
        <end position="95"/>
    </location>
</feature>
<feature type="compositionally biased region" description="Polar residues" evidence="1">
    <location>
        <begin position="86"/>
        <end position="95"/>
    </location>
</feature>
<gene>
    <name evidence="2" type="ORF">ROHU_033931</name>
</gene>
<dbReference type="AlphaFoldDB" id="A0A498LFP6"/>
<organism evidence="2 3">
    <name type="scientific">Labeo rohita</name>
    <name type="common">Indian major carp</name>
    <name type="synonym">Cyprinus rohita</name>
    <dbReference type="NCBI Taxonomy" id="84645"/>
    <lineage>
        <taxon>Eukaryota</taxon>
        <taxon>Metazoa</taxon>
        <taxon>Chordata</taxon>
        <taxon>Craniata</taxon>
        <taxon>Vertebrata</taxon>
        <taxon>Euteleostomi</taxon>
        <taxon>Actinopterygii</taxon>
        <taxon>Neopterygii</taxon>
        <taxon>Teleostei</taxon>
        <taxon>Ostariophysi</taxon>
        <taxon>Cypriniformes</taxon>
        <taxon>Cyprinidae</taxon>
        <taxon>Labeoninae</taxon>
        <taxon>Labeonini</taxon>
        <taxon>Labeo</taxon>
    </lineage>
</organism>
<dbReference type="Proteomes" id="UP000290572">
    <property type="component" value="Unassembled WGS sequence"/>
</dbReference>
<sequence length="95" mass="10580">MKNRVHPTKRERQLEPYCNRIEDLSDLVWANEPRCQFARGSLERQVLGRKPYLLTTDIAGCWSPVAIGRRLGPSGGLGQGLPSLYPDTSTSPDKG</sequence>
<dbReference type="EMBL" id="QBIY01013432">
    <property type="protein sequence ID" value="RXN04577.1"/>
    <property type="molecule type" value="Genomic_DNA"/>
</dbReference>
<reference evidence="2 3" key="1">
    <citation type="submission" date="2018-03" db="EMBL/GenBank/DDBJ databases">
        <title>Draft genome sequence of Rohu Carp (Labeo rohita).</title>
        <authorList>
            <person name="Das P."/>
            <person name="Kushwaha B."/>
            <person name="Joshi C.G."/>
            <person name="Kumar D."/>
            <person name="Nagpure N.S."/>
            <person name="Sahoo L."/>
            <person name="Das S.P."/>
            <person name="Bit A."/>
            <person name="Patnaik S."/>
            <person name="Meher P.K."/>
            <person name="Jayasankar P."/>
            <person name="Koringa P.G."/>
            <person name="Patel N.V."/>
            <person name="Hinsu A.T."/>
            <person name="Kumar R."/>
            <person name="Pandey M."/>
            <person name="Agarwal S."/>
            <person name="Srivastava S."/>
            <person name="Singh M."/>
            <person name="Iquebal M.A."/>
            <person name="Jaiswal S."/>
            <person name="Angadi U.B."/>
            <person name="Kumar N."/>
            <person name="Raza M."/>
            <person name="Shah T.M."/>
            <person name="Rai A."/>
            <person name="Jena J.K."/>
        </authorList>
    </citation>
    <scope>NUCLEOTIDE SEQUENCE [LARGE SCALE GENOMIC DNA]</scope>
    <source>
        <strain evidence="2">DASCIFA01</strain>
        <tissue evidence="2">Testis</tissue>
    </source>
</reference>
<keyword evidence="3" id="KW-1185">Reference proteome</keyword>
<comment type="caution">
    <text evidence="2">The sequence shown here is derived from an EMBL/GenBank/DDBJ whole genome shotgun (WGS) entry which is preliminary data.</text>
</comment>
<protein>
    <submittedName>
        <fullName evidence="2">Uncharacterized protein</fullName>
    </submittedName>
</protein>
<evidence type="ECO:0000313" key="3">
    <source>
        <dbReference type="Proteomes" id="UP000290572"/>
    </source>
</evidence>
<evidence type="ECO:0000313" key="2">
    <source>
        <dbReference type="EMBL" id="RXN04577.1"/>
    </source>
</evidence>
<name>A0A498LFP6_LABRO</name>